<evidence type="ECO:0000313" key="11">
    <source>
        <dbReference type="RefSeq" id="XP_013783194.2"/>
    </source>
</evidence>
<name>A0ABM1BJE9_LIMPO</name>
<dbReference type="SMART" id="SM00097">
    <property type="entry name" value="WNT1"/>
    <property type="match status" value="1"/>
</dbReference>
<dbReference type="Pfam" id="PF00110">
    <property type="entry name" value="wnt"/>
    <property type="match status" value="1"/>
</dbReference>
<comment type="similarity">
    <text evidence="2 9">Belongs to the Wnt family.</text>
</comment>
<dbReference type="InterPro" id="IPR009143">
    <property type="entry name" value="Wnt6"/>
</dbReference>
<evidence type="ECO:0000256" key="4">
    <source>
        <dbReference type="ARBA" id="ARBA00022525"/>
    </source>
</evidence>
<dbReference type="InterPro" id="IPR005817">
    <property type="entry name" value="Wnt"/>
</dbReference>
<dbReference type="PANTHER" id="PTHR12027:SF99">
    <property type="entry name" value="PROTEIN WNT"/>
    <property type="match status" value="1"/>
</dbReference>
<dbReference type="GeneID" id="106467389"/>
<evidence type="ECO:0000256" key="3">
    <source>
        <dbReference type="ARBA" id="ARBA00022473"/>
    </source>
</evidence>
<evidence type="ECO:0000256" key="1">
    <source>
        <dbReference type="ARBA" id="ARBA00004498"/>
    </source>
</evidence>
<sequence length="364" mass="41776">MKELTMYKKKITHLLPRICPILLFLARVINATWWLLGMTTTYEKVLQLNSTTYQNFCKNLHYLVEKQQDLCGLNHNVLITVGQGAKMGIKECQYQFRTNRWNCSTFNGIPNVFGEVLNVNSREKAFVFSISAAGVAYSITKACSTGALVDCGCDPHIRARDTKGRWEWGGCSDDIKHGSIFAKDFVDSGEDRDSPDGLMNIHNNRAGRKALRKNLEVLCKCHGVSGSCSVKVCWRRLKPFRFVGDWLSKRYDGATHVKTVQKRRKLRLRPFKNYIKQPSKKDLVYFDESPDYCNRNDALGMLGTVGRLCNQSSYGVDGCRLMCCGRGYQTVLRHVEEKCKCKFKWCCKVLCEKCRYIREDHYCN</sequence>
<evidence type="ECO:0000256" key="7">
    <source>
        <dbReference type="ARBA" id="ARBA00023157"/>
    </source>
</evidence>
<accession>A0ABM1BJE9</accession>
<comment type="subcellular location">
    <subcellularLocation>
        <location evidence="1 9">Secreted</location>
        <location evidence="1 9">Extracellular space</location>
        <location evidence="1 9">Extracellular matrix</location>
    </subcellularLocation>
</comment>
<dbReference type="PROSITE" id="PS00246">
    <property type="entry name" value="WNT1"/>
    <property type="match status" value="1"/>
</dbReference>
<evidence type="ECO:0000256" key="6">
    <source>
        <dbReference type="ARBA" id="ARBA00022687"/>
    </source>
</evidence>
<keyword evidence="8" id="KW-0449">Lipoprotein</keyword>
<dbReference type="Proteomes" id="UP000694941">
    <property type="component" value="Unplaced"/>
</dbReference>
<reference evidence="11" key="1">
    <citation type="submission" date="2025-08" db="UniProtKB">
        <authorList>
            <consortium name="RefSeq"/>
        </authorList>
    </citation>
    <scope>IDENTIFICATION</scope>
    <source>
        <tissue evidence="11">Muscle</tissue>
    </source>
</reference>
<evidence type="ECO:0000256" key="9">
    <source>
        <dbReference type="RuleBase" id="RU003500"/>
    </source>
</evidence>
<keyword evidence="6 9" id="KW-0879">Wnt signaling pathway</keyword>
<keyword evidence="5" id="KW-0272">Extracellular matrix</keyword>
<dbReference type="RefSeq" id="XP_013783194.2">
    <property type="nucleotide sequence ID" value="XM_013927740.2"/>
</dbReference>
<comment type="function">
    <text evidence="9">Ligand for members of the frizzled family of seven transmembrane receptors.</text>
</comment>
<dbReference type="InterPro" id="IPR043158">
    <property type="entry name" value="Wnt_C"/>
</dbReference>
<proteinExistence type="inferred from homology"/>
<dbReference type="PANTHER" id="PTHR12027">
    <property type="entry name" value="WNT RELATED"/>
    <property type="match status" value="1"/>
</dbReference>
<keyword evidence="10" id="KW-1185">Reference proteome</keyword>
<protein>
    <recommendedName>
        <fullName evidence="9">Protein Wnt</fullName>
    </recommendedName>
</protein>
<evidence type="ECO:0000256" key="2">
    <source>
        <dbReference type="ARBA" id="ARBA00005683"/>
    </source>
</evidence>
<organism evidence="10 11">
    <name type="scientific">Limulus polyphemus</name>
    <name type="common">Atlantic horseshoe crab</name>
    <dbReference type="NCBI Taxonomy" id="6850"/>
    <lineage>
        <taxon>Eukaryota</taxon>
        <taxon>Metazoa</taxon>
        <taxon>Ecdysozoa</taxon>
        <taxon>Arthropoda</taxon>
        <taxon>Chelicerata</taxon>
        <taxon>Merostomata</taxon>
        <taxon>Xiphosura</taxon>
        <taxon>Limulidae</taxon>
        <taxon>Limulus</taxon>
    </lineage>
</organism>
<keyword evidence="4" id="KW-0964">Secreted</keyword>
<evidence type="ECO:0000256" key="8">
    <source>
        <dbReference type="ARBA" id="ARBA00023288"/>
    </source>
</evidence>
<evidence type="ECO:0000256" key="5">
    <source>
        <dbReference type="ARBA" id="ARBA00022530"/>
    </source>
</evidence>
<evidence type="ECO:0000313" key="10">
    <source>
        <dbReference type="Proteomes" id="UP000694941"/>
    </source>
</evidence>
<keyword evidence="3 9" id="KW-0217">Developmental protein</keyword>
<keyword evidence="7" id="KW-1015">Disulfide bond</keyword>
<dbReference type="CDD" id="cd19338">
    <property type="entry name" value="Wnt_Wnt6"/>
    <property type="match status" value="1"/>
</dbReference>
<dbReference type="InterPro" id="IPR018161">
    <property type="entry name" value="Wnt_CS"/>
</dbReference>
<dbReference type="Gene3D" id="3.30.2460.20">
    <property type="match status" value="1"/>
</dbReference>
<dbReference type="PRINTS" id="PR01349">
    <property type="entry name" value="WNTPROTEIN"/>
</dbReference>
<gene>
    <name evidence="11" type="primary">LOC106467389</name>
</gene>